<comment type="caution">
    <text evidence="2">The sequence shown here is derived from an EMBL/GenBank/DDBJ whole genome shotgun (WGS) entry which is preliminary data.</text>
</comment>
<dbReference type="Proteomes" id="UP001416858">
    <property type="component" value="Unassembled WGS sequence"/>
</dbReference>
<evidence type="ECO:0000256" key="1">
    <source>
        <dbReference type="SAM" id="SignalP"/>
    </source>
</evidence>
<evidence type="ECO:0000313" key="2">
    <source>
        <dbReference type="EMBL" id="GAA5510402.1"/>
    </source>
</evidence>
<proteinExistence type="predicted"/>
<keyword evidence="1" id="KW-0732">Signal</keyword>
<sequence>MKLWRFLLLASIALLSLPAKTTDTKSLSNQADRPAEIAKMPTPIAVDGIPFELLPTEVFGFDCVSATQASVSQIDTESKSHLGIPSFETMFALTTSLPLTTVWLSQPSASYDERLLDVAGLSQLRLLPRWTVAQTLRLRQSPASLLALCIRLQV</sequence>
<protein>
    <submittedName>
        <fullName evidence="2">Uncharacterized protein</fullName>
    </submittedName>
</protein>
<accession>A0ABP9VZ42</accession>
<dbReference type="RefSeq" id="WP_345688285.1">
    <property type="nucleotide sequence ID" value="NZ_BAABRO010000022.1"/>
</dbReference>
<keyword evidence="3" id="KW-1185">Reference proteome</keyword>
<dbReference type="EMBL" id="BAABRO010000022">
    <property type="protein sequence ID" value="GAA5510402.1"/>
    <property type="molecule type" value="Genomic_DNA"/>
</dbReference>
<gene>
    <name evidence="2" type="ORF">Rcae01_05910</name>
</gene>
<organism evidence="2 3">
    <name type="scientific">Novipirellula caenicola</name>
    <dbReference type="NCBI Taxonomy" id="1536901"/>
    <lineage>
        <taxon>Bacteria</taxon>
        <taxon>Pseudomonadati</taxon>
        <taxon>Planctomycetota</taxon>
        <taxon>Planctomycetia</taxon>
        <taxon>Pirellulales</taxon>
        <taxon>Pirellulaceae</taxon>
        <taxon>Novipirellula</taxon>
    </lineage>
</organism>
<feature type="chain" id="PRO_5045401605" evidence="1">
    <location>
        <begin position="22"/>
        <end position="154"/>
    </location>
</feature>
<reference evidence="2 3" key="1">
    <citation type="submission" date="2024-02" db="EMBL/GenBank/DDBJ databases">
        <title>Rhodopirellula caenicola NBRC 110016.</title>
        <authorList>
            <person name="Ichikawa N."/>
            <person name="Katano-Makiyama Y."/>
            <person name="Hidaka K."/>
        </authorList>
    </citation>
    <scope>NUCLEOTIDE SEQUENCE [LARGE SCALE GENOMIC DNA]</scope>
    <source>
        <strain evidence="2 3">NBRC 110016</strain>
    </source>
</reference>
<feature type="signal peptide" evidence="1">
    <location>
        <begin position="1"/>
        <end position="21"/>
    </location>
</feature>
<name>A0ABP9VZ42_9BACT</name>
<evidence type="ECO:0000313" key="3">
    <source>
        <dbReference type="Proteomes" id="UP001416858"/>
    </source>
</evidence>